<evidence type="ECO:0000256" key="1">
    <source>
        <dbReference type="ARBA" id="ARBA00022614"/>
    </source>
</evidence>
<dbReference type="AlphaFoldDB" id="A0AAV6Y7B6"/>
<keyword evidence="6" id="KW-1185">Reference proteome</keyword>
<evidence type="ECO:0000313" key="6">
    <source>
        <dbReference type="Proteomes" id="UP000826271"/>
    </source>
</evidence>
<sequence length="132" mass="14531">MPFPATSSTSLATDDQFALLALKAHITLDPYQVLTADWTNSSSVCNSWIGITCSSSHQRVASLNISNTGPTGTIPSQLGNLSFLVSLDLKYNFFSVTLPQELSHLHWLEIIALRINNFSGDILMWFGFLPKL</sequence>
<dbReference type="EMBL" id="WHWC01000001">
    <property type="protein sequence ID" value="KAG8390779.1"/>
    <property type="molecule type" value="Genomic_DNA"/>
</dbReference>
<dbReference type="Gene3D" id="3.80.10.10">
    <property type="entry name" value="Ribonuclease Inhibitor"/>
    <property type="match status" value="1"/>
</dbReference>
<evidence type="ECO:0000256" key="2">
    <source>
        <dbReference type="ARBA" id="ARBA00022729"/>
    </source>
</evidence>
<reference evidence="5" key="1">
    <citation type="submission" date="2019-10" db="EMBL/GenBank/DDBJ databases">
        <authorList>
            <person name="Zhang R."/>
            <person name="Pan Y."/>
            <person name="Wang J."/>
            <person name="Ma R."/>
            <person name="Yu S."/>
        </authorList>
    </citation>
    <scope>NUCLEOTIDE SEQUENCE</scope>
    <source>
        <strain evidence="5">LA-IB0</strain>
        <tissue evidence="5">Leaf</tissue>
    </source>
</reference>
<dbReference type="SUPFAM" id="SSF52058">
    <property type="entry name" value="L domain-like"/>
    <property type="match status" value="1"/>
</dbReference>
<keyword evidence="3" id="KW-0677">Repeat</keyword>
<dbReference type="InterPro" id="IPR013210">
    <property type="entry name" value="LRR_N_plant-typ"/>
</dbReference>
<dbReference type="Proteomes" id="UP000826271">
    <property type="component" value="Unassembled WGS sequence"/>
</dbReference>
<accession>A0AAV6Y7B6</accession>
<gene>
    <name evidence="5" type="ORF">BUALT_Bualt01G0118900</name>
</gene>
<dbReference type="InterPro" id="IPR001611">
    <property type="entry name" value="Leu-rich_rpt"/>
</dbReference>
<evidence type="ECO:0000256" key="3">
    <source>
        <dbReference type="ARBA" id="ARBA00022737"/>
    </source>
</evidence>
<comment type="caution">
    <text evidence="5">The sequence shown here is derived from an EMBL/GenBank/DDBJ whole genome shotgun (WGS) entry which is preliminary data.</text>
</comment>
<protein>
    <recommendedName>
        <fullName evidence="4">Leucine-rich repeat-containing N-terminal plant-type domain-containing protein</fullName>
    </recommendedName>
</protein>
<dbReference type="PANTHER" id="PTHR48060:SF21">
    <property type="entry name" value="L DOMAIN-LIKE PROTEIN"/>
    <property type="match status" value="1"/>
</dbReference>
<evidence type="ECO:0000259" key="4">
    <source>
        <dbReference type="Pfam" id="PF08263"/>
    </source>
</evidence>
<dbReference type="Pfam" id="PF00560">
    <property type="entry name" value="LRR_1"/>
    <property type="match status" value="1"/>
</dbReference>
<evidence type="ECO:0000313" key="5">
    <source>
        <dbReference type="EMBL" id="KAG8390779.1"/>
    </source>
</evidence>
<dbReference type="PANTHER" id="PTHR48060">
    <property type="entry name" value="DNA DAMAGE-REPAIR/TOLERATION PROTEIN DRT100"/>
    <property type="match status" value="1"/>
</dbReference>
<name>A0AAV6Y7B6_9LAMI</name>
<dbReference type="Pfam" id="PF08263">
    <property type="entry name" value="LRRNT_2"/>
    <property type="match status" value="1"/>
</dbReference>
<dbReference type="InterPro" id="IPR032675">
    <property type="entry name" value="LRR_dom_sf"/>
</dbReference>
<proteinExistence type="predicted"/>
<keyword evidence="1" id="KW-0433">Leucine-rich repeat</keyword>
<organism evidence="5 6">
    <name type="scientific">Buddleja alternifolia</name>
    <dbReference type="NCBI Taxonomy" id="168488"/>
    <lineage>
        <taxon>Eukaryota</taxon>
        <taxon>Viridiplantae</taxon>
        <taxon>Streptophyta</taxon>
        <taxon>Embryophyta</taxon>
        <taxon>Tracheophyta</taxon>
        <taxon>Spermatophyta</taxon>
        <taxon>Magnoliopsida</taxon>
        <taxon>eudicotyledons</taxon>
        <taxon>Gunneridae</taxon>
        <taxon>Pentapetalae</taxon>
        <taxon>asterids</taxon>
        <taxon>lamiids</taxon>
        <taxon>Lamiales</taxon>
        <taxon>Scrophulariaceae</taxon>
        <taxon>Buddlejeae</taxon>
        <taxon>Buddleja</taxon>
    </lineage>
</organism>
<dbReference type="InterPro" id="IPR053211">
    <property type="entry name" value="DNA_repair-toleration"/>
</dbReference>
<feature type="domain" description="Leucine-rich repeat-containing N-terminal plant-type" evidence="4">
    <location>
        <begin position="14"/>
        <end position="54"/>
    </location>
</feature>
<keyword evidence="2" id="KW-0732">Signal</keyword>